<dbReference type="Proteomes" id="UP000229526">
    <property type="component" value="Unassembled WGS sequence"/>
</dbReference>
<evidence type="ECO:0000313" key="2">
    <source>
        <dbReference type="Proteomes" id="UP000229526"/>
    </source>
</evidence>
<name>A0A2H0UMP5_9BACT</name>
<gene>
    <name evidence="1" type="ORF">COU11_02945</name>
</gene>
<protein>
    <submittedName>
        <fullName evidence="1">Uncharacterized protein</fullName>
    </submittedName>
</protein>
<comment type="caution">
    <text evidence="1">The sequence shown here is derived from an EMBL/GenBank/DDBJ whole genome shotgun (WGS) entry which is preliminary data.</text>
</comment>
<organism evidence="1 2">
    <name type="scientific">Candidatus Harrisonbacteria bacterium CG10_big_fil_rev_8_21_14_0_10_49_15</name>
    <dbReference type="NCBI Taxonomy" id="1974587"/>
    <lineage>
        <taxon>Bacteria</taxon>
        <taxon>Candidatus Harrisoniibacteriota</taxon>
    </lineage>
</organism>
<proteinExistence type="predicted"/>
<sequence length="148" mass="15885">MGTNHRFRRDGITGFAARLRLALQPNSGCDETVIALLRAAGFIHVTDLPVRMIGGERGRSIACENEGWRGRWDMNNGKVVLWGGDGKAWLAIASDLTVDMARGFCLNGHGAFVPLSNGESVVGYHLLCRAADPEWNPSPALATSPSPA</sequence>
<dbReference type="EMBL" id="PFBD01000022">
    <property type="protein sequence ID" value="PIR86946.1"/>
    <property type="molecule type" value="Genomic_DNA"/>
</dbReference>
<reference evidence="2" key="1">
    <citation type="submission" date="2017-09" db="EMBL/GenBank/DDBJ databases">
        <title>Depth-based differentiation of microbial function through sediment-hosted aquifers and enrichment of novel symbionts in the deep terrestrial subsurface.</title>
        <authorList>
            <person name="Probst A.J."/>
            <person name="Ladd B."/>
            <person name="Jarett J.K."/>
            <person name="Geller-Mcgrath D.E."/>
            <person name="Sieber C.M.K."/>
            <person name="Emerson J.B."/>
            <person name="Anantharaman K."/>
            <person name="Thomas B.C."/>
            <person name="Malmstrom R."/>
            <person name="Stieglmeier M."/>
            <person name="Klingl A."/>
            <person name="Woyke T."/>
            <person name="Ryan C.M."/>
            <person name="Banfield J.F."/>
        </authorList>
    </citation>
    <scope>NUCLEOTIDE SEQUENCE [LARGE SCALE GENOMIC DNA]</scope>
</reference>
<accession>A0A2H0UMP5</accession>
<dbReference type="AlphaFoldDB" id="A0A2H0UMP5"/>
<evidence type="ECO:0000313" key="1">
    <source>
        <dbReference type="EMBL" id="PIR86946.1"/>
    </source>
</evidence>